<sequence length="74" mass="8657">MFLLQFPPDHPHYQKTLDFFKENSLAHQAEVKEDVTVPQIVKGEKVYEGIESIEQLLNELKDYYGGYYNCSCAR</sequence>
<keyword evidence="2" id="KW-1185">Reference proteome</keyword>
<name>A0ABT3CYZ1_9BACT</name>
<dbReference type="EMBL" id="JAOYOD010000001">
    <property type="protein sequence ID" value="MCV9388710.1"/>
    <property type="molecule type" value="Genomic_DNA"/>
</dbReference>
<accession>A0ABT3CYZ1</accession>
<protein>
    <submittedName>
        <fullName evidence="1">Uncharacterized protein</fullName>
    </submittedName>
</protein>
<comment type="caution">
    <text evidence="1">The sequence shown here is derived from an EMBL/GenBank/DDBJ whole genome shotgun (WGS) entry which is preliminary data.</text>
</comment>
<evidence type="ECO:0000313" key="1">
    <source>
        <dbReference type="EMBL" id="MCV9388710.1"/>
    </source>
</evidence>
<reference evidence="1 2" key="1">
    <citation type="submission" date="2022-10" db="EMBL/GenBank/DDBJ databases">
        <title>Comparative genomics and taxonomic characterization of three novel marine species of genus Reichenbachiella exhibiting antioxidant and polysaccharide degradation activities.</title>
        <authorList>
            <person name="Muhammad N."/>
            <person name="Lee Y.-J."/>
            <person name="Ko J."/>
            <person name="Kim S.-G."/>
        </authorList>
    </citation>
    <scope>NUCLEOTIDE SEQUENCE [LARGE SCALE GENOMIC DNA]</scope>
    <source>
        <strain evidence="1 2">ABR2-5</strain>
    </source>
</reference>
<evidence type="ECO:0000313" key="2">
    <source>
        <dbReference type="Proteomes" id="UP001300692"/>
    </source>
</evidence>
<gene>
    <name evidence="1" type="ORF">N7U62_18655</name>
</gene>
<dbReference type="Proteomes" id="UP001300692">
    <property type="component" value="Unassembled WGS sequence"/>
</dbReference>
<proteinExistence type="predicted"/>
<organism evidence="1 2">
    <name type="scientific">Reichenbachiella ulvae</name>
    <dbReference type="NCBI Taxonomy" id="2980104"/>
    <lineage>
        <taxon>Bacteria</taxon>
        <taxon>Pseudomonadati</taxon>
        <taxon>Bacteroidota</taxon>
        <taxon>Cytophagia</taxon>
        <taxon>Cytophagales</taxon>
        <taxon>Reichenbachiellaceae</taxon>
        <taxon>Reichenbachiella</taxon>
    </lineage>
</organism>
<dbReference type="RefSeq" id="WP_264139606.1">
    <property type="nucleotide sequence ID" value="NZ_JAOYOD010000001.1"/>
</dbReference>